<dbReference type="GO" id="GO:0005524">
    <property type="term" value="F:ATP binding"/>
    <property type="evidence" value="ECO:0007669"/>
    <property type="project" value="UniProtKB-KW"/>
</dbReference>
<dbReference type="GO" id="GO:0046316">
    <property type="term" value="F:gluconokinase activity"/>
    <property type="evidence" value="ECO:0007669"/>
    <property type="project" value="UniProtKB-EC"/>
</dbReference>
<keyword evidence="7 9" id="KW-0067">ATP-binding</keyword>
<gene>
    <name evidence="10" type="ORF">EJ08DRAFT_582903</name>
</gene>
<proteinExistence type="inferred from homology"/>
<evidence type="ECO:0000313" key="10">
    <source>
        <dbReference type="EMBL" id="KAF2433931.1"/>
    </source>
</evidence>
<keyword evidence="6 9" id="KW-0418">Kinase</keyword>
<dbReference type="Proteomes" id="UP000800235">
    <property type="component" value="Unassembled WGS sequence"/>
</dbReference>
<evidence type="ECO:0000256" key="7">
    <source>
        <dbReference type="ARBA" id="ARBA00022840"/>
    </source>
</evidence>
<keyword evidence="11" id="KW-1185">Reference proteome</keyword>
<comment type="caution">
    <text evidence="10">The sequence shown here is derived from an EMBL/GenBank/DDBJ whole genome shotgun (WGS) entry which is preliminary data.</text>
</comment>
<dbReference type="SUPFAM" id="SSF52540">
    <property type="entry name" value="P-loop containing nucleoside triphosphate hydrolases"/>
    <property type="match status" value="1"/>
</dbReference>
<dbReference type="EC" id="2.7.1.12" evidence="3 9"/>
<evidence type="ECO:0000256" key="8">
    <source>
        <dbReference type="ARBA" id="ARBA00048090"/>
    </source>
</evidence>
<dbReference type="AlphaFoldDB" id="A0A9P4NZH3"/>
<keyword evidence="5 9" id="KW-0547">Nucleotide-binding</keyword>
<dbReference type="Gene3D" id="3.40.50.300">
    <property type="entry name" value="P-loop containing nucleotide triphosphate hydrolases"/>
    <property type="match status" value="1"/>
</dbReference>
<dbReference type="Pfam" id="PF13671">
    <property type="entry name" value="AAA_33"/>
    <property type="match status" value="1"/>
</dbReference>
<sequence length="187" mass="21053">MPQPRHLFIVTGPAGCGKSTLAEFLAKQFKFHYIEGDNWHPPSNVAKMSAGIPLNDGDRWDWLTCLRDEAVKNLEAGAKGAILTCSALKYKYRDVIRVASYNDHNVRIHFIYLQASEALLLQRVGQRENHYAKADLVKSQLADLEEPRPTEHDVLSIDVSGTEEEVRTLAARLVADVLEKDRLDSLQ</sequence>
<protein>
    <recommendedName>
        <fullName evidence="3 9">Gluconokinase</fullName>
        <ecNumber evidence="3 9">2.7.1.12</ecNumber>
    </recommendedName>
</protein>
<name>A0A9P4NZH3_9PEZI</name>
<comment type="catalytic activity">
    <reaction evidence="8 9">
        <text>D-gluconate + ATP = 6-phospho-D-gluconate + ADP + H(+)</text>
        <dbReference type="Rhea" id="RHEA:19433"/>
        <dbReference type="ChEBI" id="CHEBI:15378"/>
        <dbReference type="ChEBI" id="CHEBI:18391"/>
        <dbReference type="ChEBI" id="CHEBI:30616"/>
        <dbReference type="ChEBI" id="CHEBI:58759"/>
        <dbReference type="ChEBI" id="CHEBI:456216"/>
        <dbReference type="EC" id="2.7.1.12"/>
    </reaction>
</comment>
<dbReference type="NCBIfam" id="TIGR01313">
    <property type="entry name" value="therm_gnt_kin"/>
    <property type="match status" value="1"/>
</dbReference>
<comment type="similarity">
    <text evidence="2 9">Belongs to the gluconokinase GntK/GntV family.</text>
</comment>
<dbReference type="InterPro" id="IPR006001">
    <property type="entry name" value="Therm_gnt_kin"/>
</dbReference>
<dbReference type="PANTHER" id="PTHR43442">
    <property type="entry name" value="GLUCONOKINASE-RELATED"/>
    <property type="match status" value="1"/>
</dbReference>
<dbReference type="GO" id="GO:0005737">
    <property type="term" value="C:cytoplasm"/>
    <property type="evidence" value="ECO:0007669"/>
    <property type="project" value="TreeGrafter"/>
</dbReference>
<evidence type="ECO:0000256" key="3">
    <source>
        <dbReference type="ARBA" id="ARBA00012054"/>
    </source>
</evidence>
<organism evidence="10 11">
    <name type="scientific">Tothia fuscella</name>
    <dbReference type="NCBI Taxonomy" id="1048955"/>
    <lineage>
        <taxon>Eukaryota</taxon>
        <taxon>Fungi</taxon>
        <taxon>Dikarya</taxon>
        <taxon>Ascomycota</taxon>
        <taxon>Pezizomycotina</taxon>
        <taxon>Dothideomycetes</taxon>
        <taxon>Pleosporomycetidae</taxon>
        <taxon>Venturiales</taxon>
        <taxon>Cylindrosympodiaceae</taxon>
        <taxon>Tothia</taxon>
    </lineage>
</organism>
<evidence type="ECO:0000256" key="4">
    <source>
        <dbReference type="ARBA" id="ARBA00022679"/>
    </source>
</evidence>
<reference evidence="10" key="1">
    <citation type="journal article" date="2020" name="Stud. Mycol.">
        <title>101 Dothideomycetes genomes: a test case for predicting lifestyles and emergence of pathogens.</title>
        <authorList>
            <person name="Haridas S."/>
            <person name="Albert R."/>
            <person name="Binder M."/>
            <person name="Bloem J."/>
            <person name="Labutti K."/>
            <person name="Salamov A."/>
            <person name="Andreopoulos B."/>
            <person name="Baker S."/>
            <person name="Barry K."/>
            <person name="Bills G."/>
            <person name="Bluhm B."/>
            <person name="Cannon C."/>
            <person name="Castanera R."/>
            <person name="Culley D."/>
            <person name="Daum C."/>
            <person name="Ezra D."/>
            <person name="Gonzalez J."/>
            <person name="Henrissat B."/>
            <person name="Kuo A."/>
            <person name="Liang C."/>
            <person name="Lipzen A."/>
            <person name="Lutzoni F."/>
            <person name="Magnuson J."/>
            <person name="Mondo S."/>
            <person name="Nolan M."/>
            <person name="Ohm R."/>
            <person name="Pangilinan J."/>
            <person name="Park H.-J."/>
            <person name="Ramirez L."/>
            <person name="Alfaro M."/>
            <person name="Sun H."/>
            <person name="Tritt A."/>
            <person name="Yoshinaga Y."/>
            <person name="Zwiers L.-H."/>
            <person name="Turgeon B."/>
            <person name="Goodwin S."/>
            <person name="Spatafora J."/>
            <person name="Crous P."/>
            <person name="Grigoriev I."/>
        </authorList>
    </citation>
    <scope>NUCLEOTIDE SEQUENCE</scope>
    <source>
        <strain evidence="10">CBS 130266</strain>
    </source>
</reference>
<keyword evidence="4 9" id="KW-0808">Transferase</keyword>
<dbReference type="PANTHER" id="PTHR43442:SF3">
    <property type="entry name" value="GLUCONOKINASE-RELATED"/>
    <property type="match status" value="1"/>
</dbReference>
<evidence type="ECO:0000256" key="5">
    <source>
        <dbReference type="ARBA" id="ARBA00022741"/>
    </source>
</evidence>
<evidence type="ECO:0000313" key="11">
    <source>
        <dbReference type="Proteomes" id="UP000800235"/>
    </source>
</evidence>
<dbReference type="EMBL" id="MU007018">
    <property type="protein sequence ID" value="KAF2433931.1"/>
    <property type="molecule type" value="Genomic_DNA"/>
</dbReference>
<dbReference type="GO" id="GO:0005975">
    <property type="term" value="P:carbohydrate metabolic process"/>
    <property type="evidence" value="ECO:0007669"/>
    <property type="project" value="InterPro"/>
</dbReference>
<evidence type="ECO:0000256" key="2">
    <source>
        <dbReference type="ARBA" id="ARBA00008420"/>
    </source>
</evidence>
<evidence type="ECO:0000256" key="1">
    <source>
        <dbReference type="ARBA" id="ARBA00004875"/>
    </source>
</evidence>
<dbReference type="CDD" id="cd02021">
    <property type="entry name" value="GntK"/>
    <property type="match status" value="1"/>
</dbReference>
<accession>A0A9P4NZH3</accession>
<evidence type="ECO:0000256" key="9">
    <source>
        <dbReference type="RuleBase" id="RU363066"/>
    </source>
</evidence>
<evidence type="ECO:0000256" key="6">
    <source>
        <dbReference type="ARBA" id="ARBA00022777"/>
    </source>
</evidence>
<comment type="pathway">
    <text evidence="1 9">Carbohydrate acid metabolism; D-gluconate degradation.</text>
</comment>
<dbReference type="InterPro" id="IPR027417">
    <property type="entry name" value="P-loop_NTPase"/>
</dbReference>
<dbReference type="OrthoDB" id="275177at2759"/>